<dbReference type="Gene3D" id="1.10.510.10">
    <property type="entry name" value="Transferase(Phosphotransferase) domain 1"/>
    <property type="match status" value="1"/>
</dbReference>
<feature type="region of interest" description="Disordered" evidence="1">
    <location>
        <begin position="304"/>
        <end position="330"/>
    </location>
</feature>
<feature type="region of interest" description="Disordered" evidence="1">
    <location>
        <begin position="235"/>
        <end position="254"/>
    </location>
</feature>
<dbReference type="InterPro" id="IPR011009">
    <property type="entry name" value="Kinase-like_dom_sf"/>
</dbReference>
<dbReference type="EMBL" id="ML993595">
    <property type="protein sequence ID" value="KAF2166874.1"/>
    <property type="molecule type" value="Genomic_DNA"/>
</dbReference>
<accession>A0A6A6CI20</accession>
<evidence type="ECO:0000313" key="4">
    <source>
        <dbReference type="Proteomes" id="UP000799537"/>
    </source>
</evidence>
<dbReference type="GO" id="GO:0004672">
    <property type="term" value="F:protein kinase activity"/>
    <property type="evidence" value="ECO:0007669"/>
    <property type="project" value="InterPro"/>
</dbReference>
<dbReference type="InterPro" id="IPR010730">
    <property type="entry name" value="HET"/>
</dbReference>
<dbReference type="GeneID" id="54566048"/>
<dbReference type="RefSeq" id="XP_033667763.1">
    <property type="nucleotide sequence ID" value="XM_033812776.1"/>
</dbReference>
<dbReference type="OrthoDB" id="3830482at2759"/>
<dbReference type="Pfam" id="PF00069">
    <property type="entry name" value="Pkinase"/>
    <property type="match status" value="1"/>
</dbReference>
<dbReference type="SMART" id="SM00220">
    <property type="entry name" value="S_TKc"/>
    <property type="match status" value="1"/>
</dbReference>
<dbReference type="GO" id="GO:0005524">
    <property type="term" value="F:ATP binding"/>
    <property type="evidence" value="ECO:0007669"/>
    <property type="project" value="InterPro"/>
</dbReference>
<protein>
    <recommendedName>
        <fullName evidence="2">Protein kinase domain-containing protein</fullName>
    </recommendedName>
</protein>
<keyword evidence="4" id="KW-1185">Reference proteome</keyword>
<gene>
    <name evidence="3" type="ORF">M409DRAFT_54648</name>
</gene>
<evidence type="ECO:0000259" key="2">
    <source>
        <dbReference type="PROSITE" id="PS50011"/>
    </source>
</evidence>
<dbReference type="SUPFAM" id="SSF56112">
    <property type="entry name" value="Protein kinase-like (PK-like)"/>
    <property type="match status" value="1"/>
</dbReference>
<name>A0A6A6CI20_ZASCE</name>
<proteinExistence type="predicted"/>
<reference evidence="3" key="1">
    <citation type="journal article" date="2020" name="Stud. Mycol.">
        <title>101 Dothideomycetes genomes: a test case for predicting lifestyles and emergence of pathogens.</title>
        <authorList>
            <person name="Haridas S."/>
            <person name="Albert R."/>
            <person name="Binder M."/>
            <person name="Bloem J."/>
            <person name="Labutti K."/>
            <person name="Salamov A."/>
            <person name="Andreopoulos B."/>
            <person name="Baker S."/>
            <person name="Barry K."/>
            <person name="Bills G."/>
            <person name="Bluhm B."/>
            <person name="Cannon C."/>
            <person name="Castanera R."/>
            <person name="Culley D."/>
            <person name="Daum C."/>
            <person name="Ezra D."/>
            <person name="Gonzalez J."/>
            <person name="Henrissat B."/>
            <person name="Kuo A."/>
            <person name="Liang C."/>
            <person name="Lipzen A."/>
            <person name="Lutzoni F."/>
            <person name="Magnuson J."/>
            <person name="Mondo S."/>
            <person name="Nolan M."/>
            <person name="Ohm R."/>
            <person name="Pangilinan J."/>
            <person name="Park H.-J."/>
            <person name="Ramirez L."/>
            <person name="Alfaro M."/>
            <person name="Sun H."/>
            <person name="Tritt A."/>
            <person name="Yoshinaga Y."/>
            <person name="Zwiers L.-H."/>
            <person name="Turgeon B."/>
            <person name="Goodwin S."/>
            <person name="Spatafora J."/>
            <person name="Crous P."/>
            <person name="Grigoriev I."/>
        </authorList>
    </citation>
    <scope>NUCLEOTIDE SEQUENCE</scope>
    <source>
        <strain evidence="3">ATCC 36951</strain>
    </source>
</reference>
<dbReference type="PANTHER" id="PTHR33112:SF10">
    <property type="entry name" value="TOL"/>
    <property type="match status" value="1"/>
</dbReference>
<sequence>MKRQLRKRLEQCMTTAEWYQQRPKFLPHTYIAELITAPTITGCAPGIPIELVDFVFQEAKRVFAILIHSKCQEGDLQDALQLCKDYGLTDDVLPIPEISKICFHDDSIGKAKVHRECEHKPHLNIFHEDDWGSEAWESFYRGQWHFLAPVFEFDLFEYDFPQGTILPIVKPGDAAVAIGDEYLLISRWADGGDLHKLWKTHPNVRPDARLIRNILIQFRGLADALKSVHGRTRTLYPDTNGDEQEFGDPSNTSIPHIVAPDDGDHSNWRHGDLKPANIFISLDGSTWPGILKIGDLGLAKRHPVATARRSTPSTTEFGTQAYEPPEAVTGQNKPRSRLYDIWSFGCVLMETIVWLLYGYDGLHELWKTETRVYQGTLYYTLLGNNIFLSAEVNRSMSQVMNDILTFDPECNSDQGSIIRELVLLVRDKLLVVALPDTQEAIASGKARIDAGMLVQELTLLVEKSQRPEQSRYLWTGRERTGKFRSVVKSRDAAQQHLLAPSAMGVGIGAVPRQTQQVESGPYRPMDEEGVDLTKLSIHDQHRLKEYKHEPLDPRDWTFALDNSFAAQAVESIKSLSGFSSAAPKSRLHRKGTRFVLQVDGEIRRALSIFQIASLKDDEAAIYHGDIQISVPQLVSVGTPAHAGLLREWLRDCDENHKDCCCPATESQLHLPTRLIEIGTKSAPCVRLIESVELRQECKQSLKFAALSYPWGDRTAHQHFCTTIPNYELHKHKISIDELPALLQQAIQVTRDIGLDYLWVDALCIIQGPAGDFNEEAERMEQVFSAAYCVIAASRAKGVSDGFLGERTQRGTVLMPNQSTFLCEDIDDFQHDVIEGHLNQRGWVLQERALARRTIYFAERQTYWECGKGVRCETFSKMTNKQASFLGDSDFPRMAEKDTKGGHIVLFESLYEQYCRLRFTNDHDKPIAIAGLERRLCRAFDTGGGFGLFNIYLERSLLWQRDITDTPSLMKIEMPPGREYVPSWSWMAYQGSIKFLNLPFDGIEWTKTEYRSPWAMTLSNPVRNSRSVRDRSTSALHVIARNFDMDPQEQTKTQSGIVWDGGNVLNGPLKCVIIGKLRSEARLPTQMHYVLILKQIDQLETFERVGVGCLMKDKIHLGGTPTWSWVR</sequence>
<feature type="compositionally biased region" description="Polar residues" evidence="1">
    <location>
        <begin position="308"/>
        <end position="318"/>
    </location>
</feature>
<dbReference type="PANTHER" id="PTHR33112">
    <property type="entry name" value="DOMAIN PROTEIN, PUTATIVE-RELATED"/>
    <property type="match status" value="1"/>
</dbReference>
<feature type="domain" description="Protein kinase" evidence="2">
    <location>
        <begin position="65"/>
        <end position="423"/>
    </location>
</feature>
<dbReference type="Pfam" id="PF06985">
    <property type="entry name" value="HET"/>
    <property type="match status" value="1"/>
</dbReference>
<dbReference type="Proteomes" id="UP000799537">
    <property type="component" value="Unassembled WGS sequence"/>
</dbReference>
<dbReference type="AlphaFoldDB" id="A0A6A6CI20"/>
<dbReference type="InterPro" id="IPR000719">
    <property type="entry name" value="Prot_kinase_dom"/>
</dbReference>
<organism evidence="3 4">
    <name type="scientific">Zasmidium cellare ATCC 36951</name>
    <dbReference type="NCBI Taxonomy" id="1080233"/>
    <lineage>
        <taxon>Eukaryota</taxon>
        <taxon>Fungi</taxon>
        <taxon>Dikarya</taxon>
        <taxon>Ascomycota</taxon>
        <taxon>Pezizomycotina</taxon>
        <taxon>Dothideomycetes</taxon>
        <taxon>Dothideomycetidae</taxon>
        <taxon>Mycosphaerellales</taxon>
        <taxon>Mycosphaerellaceae</taxon>
        <taxon>Zasmidium</taxon>
    </lineage>
</organism>
<evidence type="ECO:0000313" key="3">
    <source>
        <dbReference type="EMBL" id="KAF2166874.1"/>
    </source>
</evidence>
<dbReference type="PROSITE" id="PS50011">
    <property type="entry name" value="PROTEIN_KINASE_DOM"/>
    <property type="match status" value="1"/>
</dbReference>
<evidence type="ECO:0000256" key="1">
    <source>
        <dbReference type="SAM" id="MobiDB-lite"/>
    </source>
</evidence>